<dbReference type="RefSeq" id="WP_207299770.1">
    <property type="nucleotide sequence ID" value="NZ_CP071444.1"/>
</dbReference>
<dbReference type="PROSITE" id="PS50995">
    <property type="entry name" value="HTH_MARR_2"/>
    <property type="match status" value="1"/>
</dbReference>
<dbReference type="Gene3D" id="1.10.10.10">
    <property type="entry name" value="Winged helix-like DNA-binding domain superfamily/Winged helix DNA-binding domain"/>
    <property type="match status" value="1"/>
</dbReference>
<keyword evidence="3" id="KW-0804">Transcription</keyword>
<dbReference type="SMART" id="SM00347">
    <property type="entry name" value="HTH_MARR"/>
    <property type="match status" value="1"/>
</dbReference>
<dbReference type="Pfam" id="PF01047">
    <property type="entry name" value="MarR"/>
    <property type="match status" value="1"/>
</dbReference>
<organism evidence="5 6">
    <name type="scientific">Alkalibacter rhizosphaerae</name>
    <dbReference type="NCBI Taxonomy" id="2815577"/>
    <lineage>
        <taxon>Bacteria</taxon>
        <taxon>Bacillati</taxon>
        <taxon>Bacillota</taxon>
        <taxon>Clostridia</taxon>
        <taxon>Eubacteriales</taxon>
        <taxon>Eubacteriaceae</taxon>
        <taxon>Alkalibacter</taxon>
    </lineage>
</organism>
<sequence>MFICDISVFNKYGKQMLDEKLQSLNMDWHEMVVLLVLEQIPGISQTRLVPFLQTDKANVTKILQGMEKKKQIHRELDANDHRNKVCRLTSKGSKLLPLLHDVMKDWESACFQDVTEEELISFQKVTKTITKNLMNEF</sequence>
<dbReference type="KEGG" id="alka:J0B03_11655"/>
<evidence type="ECO:0000256" key="1">
    <source>
        <dbReference type="ARBA" id="ARBA00023015"/>
    </source>
</evidence>
<dbReference type="AlphaFoldDB" id="A0A974XEL4"/>
<keyword evidence="2" id="KW-0238">DNA-binding</keyword>
<protein>
    <submittedName>
        <fullName evidence="5">MarR family transcriptional regulator</fullName>
    </submittedName>
</protein>
<reference evidence="5" key="1">
    <citation type="submission" date="2021-03" db="EMBL/GenBank/DDBJ databases">
        <title>Alkalibacter marinus sp. nov., isolated from tidal flat sediment.</title>
        <authorList>
            <person name="Namirimu T."/>
            <person name="Yang J.-A."/>
            <person name="Yang S.-H."/>
            <person name="Kim Y.-J."/>
            <person name="Kwon K.K."/>
        </authorList>
    </citation>
    <scope>NUCLEOTIDE SEQUENCE</scope>
    <source>
        <strain evidence="5">ES005</strain>
    </source>
</reference>
<name>A0A974XEL4_9FIRM</name>
<proteinExistence type="predicted"/>
<dbReference type="GO" id="GO:0003677">
    <property type="term" value="F:DNA binding"/>
    <property type="evidence" value="ECO:0007669"/>
    <property type="project" value="UniProtKB-KW"/>
</dbReference>
<evidence type="ECO:0000256" key="2">
    <source>
        <dbReference type="ARBA" id="ARBA00023125"/>
    </source>
</evidence>
<dbReference type="EMBL" id="CP071444">
    <property type="protein sequence ID" value="QSX08429.1"/>
    <property type="molecule type" value="Genomic_DNA"/>
</dbReference>
<evidence type="ECO:0000256" key="3">
    <source>
        <dbReference type="ARBA" id="ARBA00023163"/>
    </source>
</evidence>
<evidence type="ECO:0000313" key="6">
    <source>
        <dbReference type="Proteomes" id="UP000663499"/>
    </source>
</evidence>
<dbReference type="InterPro" id="IPR000835">
    <property type="entry name" value="HTH_MarR-typ"/>
</dbReference>
<feature type="domain" description="HTH marR-type" evidence="4">
    <location>
        <begin position="1"/>
        <end position="131"/>
    </location>
</feature>
<dbReference type="PANTHER" id="PTHR42756:SF1">
    <property type="entry name" value="TRANSCRIPTIONAL REPRESSOR OF EMRAB OPERON"/>
    <property type="match status" value="1"/>
</dbReference>
<keyword evidence="1" id="KW-0805">Transcription regulation</keyword>
<dbReference type="PRINTS" id="PR00598">
    <property type="entry name" value="HTHMARR"/>
</dbReference>
<dbReference type="SUPFAM" id="SSF46785">
    <property type="entry name" value="Winged helix' DNA-binding domain"/>
    <property type="match status" value="1"/>
</dbReference>
<dbReference type="InterPro" id="IPR036390">
    <property type="entry name" value="WH_DNA-bd_sf"/>
</dbReference>
<dbReference type="GO" id="GO:0003700">
    <property type="term" value="F:DNA-binding transcription factor activity"/>
    <property type="evidence" value="ECO:0007669"/>
    <property type="project" value="InterPro"/>
</dbReference>
<dbReference type="InterPro" id="IPR036388">
    <property type="entry name" value="WH-like_DNA-bd_sf"/>
</dbReference>
<dbReference type="PANTHER" id="PTHR42756">
    <property type="entry name" value="TRANSCRIPTIONAL REGULATOR, MARR"/>
    <property type="match status" value="1"/>
</dbReference>
<evidence type="ECO:0000259" key="4">
    <source>
        <dbReference type="PROSITE" id="PS50995"/>
    </source>
</evidence>
<gene>
    <name evidence="5" type="ORF">J0B03_11655</name>
</gene>
<accession>A0A974XEL4</accession>
<dbReference type="Proteomes" id="UP000663499">
    <property type="component" value="Chromosome"/>
</dbReference>
<evidence type="ECO:0000313" key="5">
    <source>
        <dbReference type="EMBL" id="QSX08429.1"/>
    </source>
</evidence>
<keyword evidence="6" id="KW-1185">Reference proteome</keyword>